<dbReference type="EMBL" id="LN899823">
    <property type="protein sequence ID" value="CUV22807.1"/>
    <property type="molecule type" value="Genomic_DNA"/>
</dbReference>
<accession>A0A0S4XJ86</accession>
<organism evidence="7">
    <name type="scientific">Ralstonia solanacearum</name>
    <name type="common">Pseudomonas solanacearum</name>
    <dbReference type="NCBI Taxonomy" id="305"/>
    <lineage>
        <taxon>Bacteria</taxon>
        <taxon>Pseudomonadati</taxon>
        <taxon>Pseudomonadota</taxon>
        <taxon>Betaproteobacteria</taxon>
        <taxon>Burkholderiales</taxon>
        <taxon>Burkholderiaceae</taxon>
        <taxon>Ralstonia</taxon>
        <taxon>Ralstonia solanacearum species complex</taxon>
    </lineage>
</organism>
<dbReference type="PANTHER" id="PTHR47515:SF1">
    <property type="entry name" value="BLR2054 PROTEIN"/>
    <property type="match status" value="1"/>
</dbReference>
<evidence type="ECO:0000313" key="6">
    <source>
        <dbReference type="EMBL" id="CUV55526.1"/>
    </source>
</evidence>
<dbReference type="AlphaFoldDB" id="A0A0S4XJ86"/>
<dbReference type="Pfam" id="PF13276">
    <property type="entry name" value="HTH_21"/>
    <property type="match status" value="1"/>
</dbReference>
<evidence type="ECO:0000259" key="1">
    <source>
        <dbReference type="Pfam" id="PF13276"/>
    </source>
</evidence>
<evidence type="ECO:0000313" key="4">
    <source>
        <dbReference type="EMBL" id="CUV30178.1"/>
    </source>
</evidence>
<feature type="domain" description="HTH-like" evidence="1">
    <location>
        <begin position="26"/>
        <end position="81"/>
    </location>
</feature>
<evidence type="ECO:0000313" key="3">
    <source>
        <dbReference type="EMBL" id="CUV22807.1"/>
    </source>
</evidence>
<dbReference type="EMBL" id="LN899822">
    <property type="protein sequence ID" value="CUV63551.1"/>
    <property type="molecule type" value="Genomic_DNA"/>
</dbReference>
<protein>
    <submittedName>
        <fullName evidence="7">Mobile element protein</fullName>
    </submittedName>
</protein>
<dbReference type="EMBL" id="LN899824">
    <property type="protein sequence ID" value="CUV30178.1"/>
    <property type="molecule type" value="Genomic_DNA"/>
</dbReference>
<dbReference type="InterPro" id="IPR025948">
    <property type="entry name" value="HTH-like_dom"/>
</dbReference>
<gene>
    <name evidence="2" type="ORF">PSS4_v1_400067</name>
    <name evidence="7" type="ORF">RD1301_v1_3570029</name>
    <name evidence="3" type="ORF">RUN1744_v1_250064</name>
    <name evidence="4" type="ORF">RUN1985_v1_610038</name>
    <name evidence="6" type="ORF">RUN215_v1_510036</name>
    <name evidence="5" type="ORF">TF3108_v1_430064</name>
</gene>
<name>A0A0S4XJ86_RALSL</name>
<evidence type="ECO:0000313" key="5">
    <source>
        <dbReference type="EMBL" id="CUV40286.1"/>
    </source>
</evidence>
<proteinExistence type="predicted"/>
<dbReference type="EMBL" id="LN899821">
    <property type="protein sequence ID" value="CUV17968.1"/>
    <property type="molecule type" value="Genomic_DNA"/>
</dbReference>
<evidence type="ECO:0000313" key="7">
    <source>
        <dbReference type="EMBL" id="CUV63551.1"/>
    </source>
</evidence>
<dbReference type="EMBL" id="LN899820">
    <property type="protein sequence ID" value="CUV55526.1"/>
    <property type="molecule type" value="Genomic_DNA"/>
</dbReference>
<reference evidence="7" key="1">
    <citation type="submission" date="2015-10" db="EMBL/GenBank/DDBJ databases">
        <authorList>
            <person name="Gilbert D.G."/>
        </authorList>
    </citation>
    <scope>NUCLEOTIDE SEQUENCE</scope>
    <source>
        <strain evidence="7">Phyl III-seqv23</strain>
    </source>
</reference>
<evidence type="ECO:0000313" key="2">
    <source>
        <dbReference type="EMBL" id="CUV17968.1"/>
    </source>
</evidence>
<dbReference type="PANTHER" id="PTHR47515">
    <property type="entry name" value="LOW CALCIUM RESPONSE LOCUS PROTEIN T"/>
    <property type="match status" value="1"/>
</dbReference>
<sequence length="110" mass="12756">MSLTKACALFRMSRSVYGYRFVARDALALLARIKAIAATRVHYGYRRVHVMLQRDGWKDHHKRVYRLYRAEGLSLRQKRPKRNKSARLAVMSENIRYGALSMSAGEQLAN</sequence>
<dbReference type="EMBL" id="LN899826">
    <property type="protein sequence ID" value="CUV40286.1"/>
    <property type="molecule type" value="Genomic_DNA"/>
</dbReference>